<organism evidence="4 5">
    <name type="scientific">Desmospora activa DSM 45169</name>
    <dbReference type="NCBI Taxonomy" id="1121389"/>
    <lineage>
        <taxon>Bacteria</taxon>
        <taxon>Bacillati</taxon>
        <taxon>Bacillota</taxon>
        <taxon>Bacilli</taxon>
        <taxon>Bacillales</taxon>
        <taxon>Thermoactinomycetaceae</taxon>
        <taxon>Desmospora</taxon>
    </lineage>
</organism>
<sequence>MKKKTAQPAGAPATNHQPLPIANRPETSYHEKQERSLRDKAVLGVVGVLAITVIALSFKNTAALAETLNLNPWLVAALVEILFGTLLFIRGGQRALQKNVPFFLDVGYFASLAFVTGVNMWGLGQIHPIGYVVGAAITGAMWLMERTLVWLWTDSHKPHEKTAKELEKEAEEEIKKAKILQRIDWKKWEAQKPDLALIKEAREAEKKREKVVKDGLPEFFRGVPDKGESVPVTSDAVPVKWDGVPDAVQENGTSVPETVPVMDVPIETPVQNVPPNVSVERDDEGESVPVTDNVLVDQVEPQSGTTKQKAVRKKAKKTTPPTDINEKRKKAYDKAVQIWKETRKRPGRDKIMKEASCGSSVAKSVIEMLKDNQEEIEKEIAAERTEKEKAENVI</sequence>
<dbReference type="EMBL" id="PZZP01000005">
    <property type="protein sequence ID" value="PTM52708.1"/>
    <property type="molecule type" value="Genomic_DNA"/>
</dbReference>
<evidence type="ECO:0000256" key="3">
    <source>
        <dbReference type="SAM" id="Phobius"/>
    </source>
</evidence>
<keyword evidence="3" id="KW-0812">Transmembrane</keyword>
<dbReference type="Proteomes" id="UP000241639">
    <property type="component" value="Unassembled WGS sequence"/>
</dbReference>
<evidence type="ECO:0000313" key="5">
    <source>
        <dbReference type="Proteomes" id="UP000241639"/>
    </source>
</evidence>
<dbReference type="AlphaFoldDB" id="A0A2T4YZQ4"/>
<keyword evidence="5" id="KW-1185">Reference proteome</keyword>
<feature type="transmembrane region" description="Helical" evidence="3">
    <location>
        <begin position="41"/>
        <end position="58"/>
    </location>
</feature>
<evidence type="ECO:0000256" key="2">
    <source>
        <dbReference type="SAM" id="MobiDB-lite"/>
    </source>
</evidence>
<evidence type="ECO:0000313" key="4">
    <source>
        <dbReference type="EMBL" id="PTM52708.1"/>
    </source>
</evidence>
<keyword evidence="1" id="KW-0175">Coiled coil</keyword>
<reference evidence="4 5" key="1">
    <citation type="submission" date="2018-04" db="EMBL/GenBank/DDBJ databases">
        <title>Genomic Encyclopedia of Archaeal and Bacterial Type Strains, Phase II (KMG-II): from individual species to whole genera.</title>
        <authorList>
            <person name="Goeker M."/>
        </authorList>
    </citation>
    <scope>NUCLEOTIDE SEQUENCE [LARGE SCALE GENOMIC DNA]</scope>
    <source>
        <strain evidence="4 5">DSM 45169</strain>
    </source>
</reference>
<feature type="coiled-coil region" evidence="1">
    <location>
        <begin position="366"/>
        <end position="393"/>
    </location>
</feature>
<keyword evidence="3" id="KW-0472">Membrane</keyword>
<feature type="transmembrane region" description="Helical" evidence="3">
    <location>
        <begin position="70"/>
        <end position="90"/>
    </location>
</feature>
<proteinExistence type="predicted"/>
<feature type="region of interest" description="Disordered" evidence="2">
    <location>
        <begin position="267"/>
        <end position="330"/>
    </location>
</feature>
<protein>
    <recommendedName>
        <fullName evidence="6">DUF2637 domain-containing protein</fullName>
    </recommendedName>
</protein>
<dbReference type="RefSeq" id="WP_107728656.1">
    <property type="nucleotide sequence ID" value="NZ_PZZP01000005.1"/>
</dbReference>
<evidence type="ECO:0000256" key="1">
    <source>
        <dbReference type="SAM" id="Coils"/>
    </source>
</evidence>
<feature type="region of interest" description="Disordered" evidence="2">
    <location>
        <begin position="1"/>
        <end position="30"/>
    </location>
</feature>
<keyword evidence="3" id="KW-1133">Transmembrane helix</keyword>
<evidence type="ECO:0008006" key="6">
    <source>
        <dbReference type="Google" id="ProtNLM"/>
    </source>
</evidence>
<name>A0A2T4YZQ4_9BACL</name>
<feature type="transmembrane region" description="Helical" evidence="3">
    <location>
        <begin position="102"/>
        <end position="123"/>
    </location>
</feature>
<comment type="caution">
    <text evidence="4">The sequence shown here is derived from an EMBL/GenBank/DDBJ whole genome shotgun (WGS) entry which is preliminary data.</text>
</comment>
<gene>
    <name evidence="4" type="ORF">C8J48_3701</name>
</gene>
<accession>A0A2T4YZQ4</accession>